<evidence type="ECO:0000313" key="2">
    <source>
        <dbReference type="Proteomes" id="UP000053825"/>
    </source>
</evidence>
<accession>A0A0L7QP98</accession>
<proteinExistence type="predicted"/>
<sequence length="90" mass="10714">IKINVDKIAPLIKQNPRYTTREILSTIAEHHCKNLLREFKDTEEVKMHVSEFFNKKSEKFYGEEINKLLNKWEKVIEQNGAFIADQAYFI</sequence>
<feature type="non-terminal residue" evidence="1">
    <location>
        <position position="1"/>
    </location>
</feature>
<evidence type="ECO:0000313" key="1">
    <source>
        <dbReference type="EMBL" id="KOC60455.1"/>
    </source>
</evidence>
<dbReference type="EMBL" id="KQ414821">
    <property type="protein sequence ID" value="KOC60455.1"/>
    <property type="molecule type" value="Genomic_DNA"/>
</dbReference>
<keyword evidence="2" id="KW-1185">Reference proteome</keyword>
<dbReference type="PANTHER" id="PTHR46060:SF1">
    <property type="entry name" value="MARINER MOS1 TRANSPOSASE-LIKE PROTEIN"/>
    <property type="match status" value="1"/>
</dbReference>
<dbReference type="AlphaFoldDB" id="A0A0L7QP98"/>
<gene>
    <name evidence="1" type="ORF">WH47_07463</name>
</gene>
<dbReference type="Proteomes" id="UP000053825">
    <property type="component" value="Unassembled WGS sequence"/>
</dbReference>
<organism evidence="1 2">
    <name type="scientific">Habropoda laboriosa</name>
    <dbReference type="NCBI Taxonomy" id="597456"/>
    <lineage>
        <taxon>Eukaryota</taxon>
        <taxon>Metazoa</taxon>
        <taxon>Ecdysozoa</taxon>
        <taxon>Arthropoda</taxon>
        <taxon>Hexapoda</taxon>
        <taxon>Insecta</taxon>
        <taxon>Pterygota</taxon>
        <taxon>Neoptera</taxon>
        <taxon>Endopterygota</taxon>
        <taxon>Hymenoptera</taxon>
        <taxon>Apocrita</taxon>
        <taxon>Aculeata</taxon>
        <taxon>Apoidea</taxon>
        <taxon>Anthophila</taxon>
        <taxon>Apidae</taxon>
        <taxon>Habropoda</taxon>
    </lineage>
</organism>
<dbReference type="GO" id="GO:0003676">
    <property type="term" value="F:nucleic acid binding"/>
    <property type="evidence" value="ECO:0007669"/>
    <property type="project" value="InterPro"/>
</dbReference>
<reference evidence="1 2" key="1">
    <citation type="submission" date="2015-07" db="EMBL/GenBank/DDBJ databases">
        <title>The genome of Habropoda laboriosa.</title>
        <authorList>
            <person name="Pan H."/>
            <person name="Kapheim K."/>
        </authorList>
    </citation>
    <scope>NUCLEOTIDE SEQUENCE [LARGE SCALE GENOMIC DNA]</scope>
    <source>
        <strain evidence="1">0110345459</strain>
    </source>
</reference>
<name>A0A0L7QP98_9HYME</name>
<dbReference type="InterPro" id="IPR052709">
    <property type="entry name" value="Transposase-MT_Hybrid"/>
</dbReference>
<protein>
    <recommendedName>
        <fullName evidence="3">Histone-lysine N-methyltransferase SETMAR</fullName>
    </recommendedName>
</protein>
<dbReference type="PANTHER" id="PTHR46060">
    <property type="entry name" value="MARINER MOS1 TRANSPOSASE-LIKE PROTEIN"/>
    <property type="match status" value="1"/>
</dbReference>
<dbReference type="InterPro" id="IPR036397">
    <property type="entry name" value="RNaseH_sf"/>
</dbReference>
<dbReference type="Gene3D" id="3.30.420.10">
    <property type="entry name" value="Ribonuclease H-like superfamily/Ribonuclease H"/>
    <property type="match status" value="1"/>
</dbReference>
<evidence type="ECO:0008006" key="3">
    <source>
        <dbReference type="Google" id="ProtNLM"/>
    </source>
</evidence>